<dbReference type="Pfam" id="PF02321">
    <property type="entry name" value="OEP"/>
    <property type="match status" value="1"/>
</dbReference>
<keyword evidence="7" id="KW-0998">Cell outer membrane</keyword>
<dbReference type="Proteomes" id="UP000030380">
    <property type="component" value="Unassembled WGS sequence"/>
</dbReference>
<evidence type="ECO:0000256" key="8">
    <source>
        <dbReference type="SAM" id="Coils"/>
    </source>
</evidence>
<evidence type="ECO:0000313" key="9">
    <source>
        <dbReference type="EMBL" id="KGQ71144.1"/>
    </source>
</evidence>
<name>A0A0A3BC98_9PAST</name>
<evidence type="ECO:0000256" key="5">
    <source>
        <dbReference type="ARBA" id="ARBA00022692"/>
    </source>
</evidence>
<keyword evidence="4" id="KW-1134">Transmembrane beta strand</keyword>
<sequence length="420" mass="48145">MFNRLVFNTVLVTAGVALFSTFSYANPLKNALMQSLVNDPLLREADAELGAAKDRVEQAKGGHYPVVSLTGNKVLSQYHKDPSDRTETKVIPGVRGSINLYAFGAIEKEVEKNKENEKYYHFKYYESREELAYTISDLYLKALQAKERVEAGERNLRRHNEILANLGTIVMNDEGRESEYVQAEARALLVEQEINEYQRELYQNLTQLATYTGSQITEKELRDPFAELPIDALYKNYSSKDVKTTATYQAQMAELETNMKDHELSKLKKLPKLDLSASATTEDREASLNVNWDVFNHTSSYEVREKANMIASAKERLERVERNIHETSNLAQLDIKRNTIQLRTLEKQIKASQKVTEFYRLQFDLARKTLIELLNAHSEWAGVEMAKVNTQNALRKAKLDYLRSQGSLAQWAGFPRNTRK</sequence>
<evidence type="ECO:0000256" key="6">
    <source>
        <dbReference type="ARBA" id="ARBA00023136"/>
    </source>
</evidence>
<evidence type="ECO:0000256" key="4">
    <source>
        <dbReference type="ARBA" id="ARBA00022452"/>
    </source>
</evidence>
<dbReference type="PANTHER" id="PTHR30026:SF22">
    <property type="entry name" value="OUTER MEMBRANE EFFLUX PROTEIN"/>
    <property type="match status" value="1"/>
</dbReference>
<proteinExistence type="inferred from homology"/>
<dbReference type="GO" id="GO:0009279">
    <property type="term" value="C:cell outer membrane"/>
    <property type="evidence" value="ECO:0007669"/>
    <property type="project" value="UniProtKB-SubCell"/>
</dbReference>
<evidence type="ECO:0008006" key="11">
    <source>
        <dbReference type="Google" id="ProtNLM"/>
    </source>
</evidence>
<comment type="similarity">
    <text evidence="2">Belongs to the outer membrane factor (OMF) (TC 1.B.17) family.</text>
</comment>
<evidence type="ECO:0000256" key="3">
    <source>
        <dbReference type="ARBA" id="ARBA00022448"/>
    </source>
</evidence>
<keyword evidence="8" id="KW-0175">Coiled coil</keyword>
<dbReference type="GO" id="GO:0015288">
    <property type="term" value="F:porin activity"/>
    <property type="evidence" value="ECO:0007669"/>
    <property type="project" value="TreeGrafter"/>
</dbReference>
<dbReference type="AlphaFoldDB" id="A0A0A3BC98"/>
<dbReference type="OrthoDB" id="8600604at2"/>
<dbReference type="PANTHER" id="PTHR30026">
    <property type="entry name" value="OUTER MEMBRANE PROTEIN TOLC"/>
    <property type="match status" value="1"/>
</dbReference>
<evidence type="ECO:0000256" key="1">
    <source>
        <dbReference type="ARBA" id="ARBA00004442"/>
    </source>
</evidence>
<comment type="subcellular location">
    <subcellularLocation>
        <location evidence="1">Cell outer membrane</location>
    </subcellularLocation>
</comment>
<keyword evidence="6" id="KW-0472">Membrane</keyword>
<evidence type="ECO:0000256" key="2">
    <source>
        <dbReference type="ARBA" id="ARBA00007613"/>
    </source>
</evidence>
<feature type="coiled-coil region" evidence="8">
    <location>
        <begin position="303"/>
        <end position="330"/>
    </location>
</feature>
<reference evidence="9 10" key="1">
    <citation type="submission" date="2014-11" db="EMBL/GenBank/DDBJ databases">
        <title>Draft genome sequence of Chelonobacter oris 1662T, associated with respiratory disease in Hermann's Tortoises.</title>
        <authorList>
            <person name="Kudirkiene E."/>
            <person name="Hansen M.J."/>
            <person name="Bojesen A.M."/>
        </authorList>
    </citation>
    <scope>NUCLEOTIDE SEQUENCE [LARGE SCALE GENOMIC DNA]</scope>
    <source>
        <strain evidence="9 10">1662</strain>
    </source>
</reference>
<dbReference type="Gene3D" id="1.20.1600.10">
    <property type="entry name" value="Outer membrane efflux proteins (OEP)"/>
    <property type="match status" value="1"/>
</dbReference>
<accession>A0A0A3BC98</accession>
<dbReference type="InterPro" id="IPR051906">
    <property type="entry name" value="TolC-like"/>
</dbReference>
<keyword evidence="10" id="KW-1185">Reference proteome</keyword>
<dbReference type="SUPFAM" id="SSF56954">
    <property type="entry name" value="Outer membrane efflux proteins (OEP)"/>
    <property type="match status" value="1"/>
</dbReference>
<dbReference type="GO" id="GO:1990281">
    <property type="term" value="C:efflux pump complex"/>
    <property type="evidence" value="ECO:0007669"/>
    <property type="project" value="TreeGrafter"/>
</dbReference>
<dbReference type="InterPro" id="IPR003423">
    <property type="entry name" value="OMP_efflux"/>
</dbReference>
<dbReference type="GO" id="GO:0015562">
    <property type="term" value="F:efflux transmembrane transporter activity"/>
    <property type="evidence" value="ECO:0007669"/>
    <property type="project" value="InterPro"/>
</dbReference>
<dbReference type="EMBL" id="JSUM01000003">
    <property type="protein sequence ID" value="KGQ71144.1"/>
    <property type="molecule type" value="Genomic_DNA"/>
</dbReference>
<keyword evidence="3" id="KW-0813">Transport</keyword>
<dbReference type="STRING" id="505317.OA57_02635"/>
<gene>
    <name evidence="9" type="ORF">OA57_02635</name>
</gene>
<comment type="caution">
    <text evidence="9">The sequence shown here is derived from an EMBL/GenBank/DDBJ whole genome shotgun (WGS) entry which is preliminary data.</text>
</comment>
<protein>
    <recommendedName>
        <fullName evidence="11">Transporter</fullName>
    </recommendedName>
</protein>
<evidence type="ECO:0000256" key="7">
    <source>
        <dbReference type="ARBA" id="ARBA00023237"/>
    </source>
</evidence>
<organism evidence="9 10">
    <name type="scientific">Chelonobacter oris</name>
    <dbReference type="NCBI Taxonomy" id="505317"/>
    <lineage>
        <taxon>Bacteria</taxon>
        <taxon>Pseudomonadati</taxon>
        <taxon>Pseudomonadota</taxon>
        <taxon>Gammaproteobacteria</taxon>
        <taxon>Pasteurellales</taxon>
        <taxon>Pasteurellaceae</taxon>
        <taxon>Chelonobacter</taxon>
    </lineage>
</organism>
<dbReference type="RefSeq" id="WP_034613063.1">
    <property type="nucleotide sequence ID" value="NZ_JSUM01000003.1"/>
</dbReference>
<evidence type="ECO:0000313" key="10">
    <source>
        <dbReference type="Proteomes" id="UP000030380"/>
    </source>
</evidence>
<keyword evidence="5" id="KW-0812">Transmembrane</keyword>